<dbReference type="Gene3D" id="3.40.50.300">
    <property type="entry name" value="P-loop containing nucleotide triphosphate hydrolases"/>
    <property type="match status" value="1"/>
</dbReference>
<dbReference type="InterPro" id="IPR012340">
    <property type="entry name" value="NA-bd_OB-fold"/>
</dbReference>
<dbReference type="PROSITE" id="PS50893">
    <property type="entry name" value="ABC_TRANSPORTER_2"/>
    <property type="match status" value="1"/>
</dbReference>
<dbReference type="InterPro" id="IPR027417">
    <property type="entry name" value="P-loop_NTPase"/>
</dbReference>
<evidence type="ECO:0000313" key="7">
    <source>
        <dbReference type="Proteomes" id="UP000198922"/>
    </source>
</evidence>
<keyword evidence="3" id="KW-0547">Nucleotide-binding</keyword>
<feature type="domain" description="ABC transporter" evidence="5">
    <location>
        <begin position="17"/>
        <end position="247"/>
    </location>
</feature>
<dbReference type="SMART" id="SM00382">
    <property type="entry name" value="AAA"/>
    <property type="match status" value="1"/>
</dbReference>
<dbReference type="Proteomes" id="UP000198922">
    <property type="component" value="Unassembled WGS sequence"/>
</dbReference>
<evidence type="ECO:0000256" key="4">
    <source>
        <dbReference type="ARBA" id="ARBA00022840"/>
    </source>
</evidence>
<sequence>MAPNDAPRDTGPRMSALRADRLKKSYGGVEVLHEIDIDMAQGEFLVLVGPSGCGKSTLLNCIAGLEEISGGSLHIAGRDVTTEPPKDRDIAMVFQSYALYPTMNVAENIGFGMKVRKIPKSEADPKIREVAKLLQIDHLLDRKPSQLSGGQRQRVAMGRALVRDPKLFLFDEPLSNLDAKLRVEMRAEIKRLHKTTHASIVYVTHDQIEAMTLATRIVVLKGGVVQQIGTPQEIYDSPANTFVADFMGSPPMNLVPARVTAEGLDIGGTKLAMGPGWEAGALPAEVTLGIRPEHLSRATGQGDEADLTVEPVMIENTGAEAYVSFVLGGETLTARLPGRIPEDATDHVGLAVARDGLCLFDRESGERIARAPALSAAAAG</sequence>
<dbReference type="GO" id="GO:0016887">
    <property type="term" value="F:ATP hydrolysis activity"/>
    <property type="evidence" value="ECO:0007669"/>
    <property type="project" value="InterPro"/>
</dbReference>
<dbReference type="InterPro" id="IPR047641">
    <property type="entry name" value="ABC_transpr_MalK/UgpC-like"/>
</dbReference>
<dbReference type="AlphaFoldDB" id="A0A1G7C461"/>
<dbReference type="STRING" id="521013.SAMN04488567_1331"/>
<evidence type="ECO:0000256" key="1">
    <source>
        <dbReference type="ARBA" id="ARBA00005417"/>
    </source>
</evidence>
<dbReference type="InterPro" id="IPR040582">
    <property type="entry name" value="OB_MalK-like"/>
</dbReference>
<evidence type="ECO:0000313" key="6">
    <source>
        <dbReference type="EMBL" id="SDE33560.1"/>
    </source>
</evidence>
<dbReference type="InterPro" id="IPR003439">
    <property type="entry name" value="ABC_transporter-like_ATP-bd"/>
</dbReference>
<dbReference type="SUPFAM" id="SSF50331">
    <property type="entry name" value="MOP-like"/>
    <property type="match status" value="1"/>
</dbReference>
<dbReference type="InterPro" id="IPR008995">
    <property type="entry name" value="Mo/tungstate-bd_C_term_dom"/>
</dbReference>
<dbReference type="EMBL" id="FNAT01000002">
    <property type="protein sequence ID" value="SDE33560.1"/>
    <property type="molecule type" value="Genomic_DNA"/>
</dbReference>
<dbReference type="GO" id="GO:0140359">
    <property type="term" value="F:ABC-type transporter activity"/>
    <property type="evidence" value="ECO:0007669"/>
    <property type="project" value="InterPro"/>
</dbReference>
<dbReference type="InterPro" id="IPR015855">
    <property type="entry name" value="ABC_transpr_MalK-like"/>
</dbReference>
<dbReference type="GO" id="GO:0005524">
    <property type="term" value="F:ATP binding"/>
    <property type="evidence" value="ECO:0007669"/>
    <property type="project" value="UniProtKB-KW"/>
</dbReference>
<organism evidence="6 7">
    <name type="scientific">Limimaricola pyoseonensis</name>
    <dbReference type="NCBI Taxonomy" id="521013"/>
    <lineage>
        <taxon>Bacteria</taxon>
        <taxon>Pseudomonadati</taxon>
        <taxon>Pseudomonadota</taxon>
        <taxon>Alphaproteobacteria</taxon>
        <taxon>Rhodobacterales</taxon>
        <taxon>Paracoccaceae</taxon>
        <taxon>Limimaricola</taxon>
    </lineage>
</organism>
<gene>
    <name evidence="6" type="ORF">SAMN04488567_1331</name>
</gene>
<proteinExistence type="inferred from homology"/>
<dbReference type="PANTHER" id="PTHR43875">
    <property type="entry name" value="MALTODEXTRIN IMPORT ATP-BINDING PROTEIN MSMX"/>
    <property type="match status" value="1"/>
</dbReference>
<dbReference type="InterPro" id="IPR003593">
    <property type="entry name" value="AAA+_ATPase"/>
</dbReference>
<keyword evidence="7" id="KW-1185">Reference proteome</keyword>
<dbReference type="NCBIfam" id="NF008653">
    <property type="entry name" value="PRK11650.1"/>
    <property type="match status" value="1"/>
</dbReference>
<evidence type="ECO:0000256" key="2">
    <source>
        <dbReference type="ARBA" id="ARBA00022448"/>
    </source>
</evidence>
<accession>A0A1G7C461</accession>
<dbReference type="FunFam" id="3.40.50.300:FF:000042">
    <property type="entry name" value="Maltose/maltodextrin ABC transporter, ATP-binding protein"/>
    <property type="match status" value="1"/>
</dbReference>
<dbReference type="SUPFAM" id="SSF52540">
    <property type="entry name" value="P-loop containing nucleoside triphosphate hydrolases"/>
    <property type="match status" value="1"/>
</dbReference>
<dbReference type="GO" id="GO:0008643">
    <property type="term" value="P:carbohydrate transport"/>
    <property type="evidence" value="ECO:0007669"/>
    <property type="project" value="InterPro"/>
</dbReference>
<keyword evidence="2" id="KW-0813">Transport</keyword>
<dbReference type="InterPro" id="IPR017871">
    <property type="entry name" value="ABC_transporter-like_CS"/>
</dbReference>
<name>A0A1G7C461_9RHOB</name>
<dbReference type="Gene3D" id="2.40.50.100">
    <property type="match status" value="1"/>
</dbReference>
<protein>
    <submittedName>
        <fullName evidence="6">Carbohydrate ABC transporter ATP-binding protein, CUT1 family</fullName>
    </submittedName>
</protein>
<evidence type="ECO:0000259" key="5">
    <source>
        <dbReference type="PROSITE" id="PS50893"/>
    </source>
</evidence>
<keyword evidence="4 6" id="KW-0067">ATP-binding</keyword>
<evidence type="ECO:0000256" key="3">
    <source>
        <dbReference type="ARBA" id="ARBA00022741"/>
    </source>
</evidence>
<dbReference type="Pfam" id="PF00005">
    <property type="entry name" value="ABC_tran"/>
    <property type="match status" value="1"/>
</dbReference>
<dbReference type="PROSITE" id="PS00211">
    <property type="entry name" value="ABC_TRANSPORTER_1"/>
    <property type="match status" value="1"/>
</dbReference>
<dbReference type="PANTHER" id="PTHR43875:SF14">
    <property type="entry name" value="ABC TRANSPORTER ATP-BINDING PROTEIN"/>
    <property type="match status" value="1"/>
</dbReference>
<dbReference type="Pfam" id="PF17912">
    <property type="entry name" value="OB_MalK"/>
    <property type="match status" value="1"/>
</dbReference>
<reference evidence="7" key="1">
    <citation type="submission" date="2016-10" db="EMBL/GenBank/DDBJ databases">
        <authorList>
            <person name="Varghese N."/>
            <person name="Submissions S."/>
        </authorList>
    </citation>
    <scope>NUCLEOTIDE SEQUENCE [LARGE SCALE GENOMIC DNA]</scope>
    <source>
        <strain evidence="7">DSM 21424</strain>
    </source>
</reference>
<dbReference type="Gene3D" id="2.40.50.140">
    <property type="entry name" value="Nucleic acid-binding proteins"/>
    <property type="match status" value="1"/>
</dbReference>
<comment type="similarity">
    <text evidence="1">Belongs to the ABC transporter superfamily.</text>
</comment>
<dbReference type="GO" id="GO:0055052">
    <property type="term" value="C:ATP-binding cassette (ABC) transporter complex, substrate-binding subunit-containing"/>
    <property type="evidence" value="ECO:0007669"/>
    <property type="project" value="TreeGrafter"/>
</dbReference>
<dbReference type="CDD" id="cd03301">
    <property type="entry name" value="ABC_MalK_N"/>
    <property type="match status" value="1"/>
</dbReference>